<feature type="compositionally biased region" description="Polar residues" evidence="5">
    <location>
        <begin position="25"/>
        <end position="34"/>
    </location>
</feature>
<dbReference type="Proteomes" id="UP000013776">
    <property type="component" value="Unassembled WGS sequence"/>
</dbReference>
<protein>
    <recommendedName>
        <fullName evidence="6">Cytochrome b5 heme-binding domain-containing protein</fullName>
    </recommendedName>
</protein>
<dbReference type="PANTHER" id="PTHR46237">
    <property type="entry name" value="CYTOCHROME B5 REDUCTASE 4 FAMILY MEMBER"/>
    <property type="match status" value="1"/>
</dbReference>
<evidence type="ECO:0000256" key="2">
    <source>
        <dbReference type="ARBA" id="ARBA00022723"/>
    </source>
</evidence>
<dbReference type="PANTHER" id="PTHR46237:SF1">
    <property type="entry name" value="CYTOCHROME B5 REDUCTASE 4"/>
    <property type="match status" value="1"/>
</dbReference>
<dbReference type="GO" id="GO:0020037">
    <property type="term" value="F:heme binding"/>
    <property type="evidence" value="ECO:0007669"/>
    <property type="project" value="UniProtKB-UniRule"/>
</dbReference>
<evidence type="ECO:0000313" key="8">
    <source>
        <dbReference type="Proteomes" id="UP000013776"/>
    </source>
</evidence>
<dbReference type="OrthoDB" id="432299at2759"/>
<dbReference type="SUPFAM" id="SSF55856">
    <property type="entry name" value="Cytochrome b5-like heme/steroid binding domain"/>
    <property type="match status" value="1"/>
</dbReference>
<dbReference type="InterPro" id="IPR018506">
    <property type="entry name" value="Cyt_B5_heme-BS"/>
</dbReference>
<dbReference type="PROSITE" id="PS00191">
    <property type="entry name" value="CYTOCHROME_B5_1"/>
    <property type="match status" value="1"/>
</dbReference>
<dbReference type="InterPro" id="IPR036400">
    <property type="entry name" value="Cyt_B5-like_heme/steroid_sf"/>
</dbReference>
<dbReference type="GO" id="GO:0046872">
    <property type="term" value="F:metal ion binding"/>
    <property type="evidence" value="ECO:0007669"/>
    <property type="project" value="UniProtKB-UniRule"/>
</dbReference>
<dbReference type="Pfam" id="PF00173">
    <property type="entry name" value="Cyt-b5"/>
    <property type="match status" value="1"/>
</dbReference>
<keyword evidence="3 4" id="KW-0408">Iron</keyword>
<dbReference type="PRINTS" id="PR00363">
    <property type="entry name" value="CYTOCHROMEB5"/>
</dbReference>
<keyword evidence="8" id="KW-1185">Reference proteome</keyword>
<feature type="domain" description="Cytochrome b5 heme-binding" evidence="6">
    <location>
        <begin position="70"/>
        <end position="146"/>
    </location>
</feature>
<keyword evidence="1 4" id="KW-0349">Heme</keyword>
<name>R4X6Q8_TAPDE</name>
<dbReference type="FunFam" id="3.10.120.10:FF:000001">
    <property type="entry name" value="Cytochrome b5 reductase 4"/>
    <property type="match status" value="1"/>
</dbReference>
<evidence type="ECO:0000256" key="1">
    <source>
        <dbReference type="ARBA" id="ARBA00022617"/>
    </source>
</evidence>
<organism evidence="7 8">
    <name type="scientific">Taphrina deformans (strain PYCC 5710 / ATCC 11124 / CBS 356.35 / IMI 108563 / JCM 9778 / NBRC 8474)</name>
    <name type="common">Peach leaf curl fungus</name>
    <name type="synonym">Lalaria deformans</name>
    <dbReference type="NCBI Taxonomy" id="1097556"/>
    <lineage>
        <taxon>Eukaryota</taxon>
        <taxon>Fungi</taxon>
        <taxon>Dikarya</taxon>
        <taxon>Ascomycota</taxon>
        <taxon>Taphrinomycotina</taxon>
        <taxon>Taphrinomycetes</taxon>
        <taxon>Taphrinales</taxon>
        <taxon>Taphrinaceae</taxon>
        <taxon>Taphrina</taxon>
    </lineage>
</organism>
<dbReference type="InterPro" id="IPR051872">
    <property type="entry name" value="Cytochrome_b5/Flavoprotein_Rdt"/>
</dbReference>
<evidence type="ECO:0000256" key="4">
    <source>
        <dbReference type="RuleBase" id="RU362121"/>
    </source>
</evidence>
<dbReference type="AlphaFoldDB" id="R4X6Q8"/>
<feature type="region of interest" description="Disordered" evidence="5">
    <location>
        <begin position="1"/>
        <end position="37"/>
    </location>
</feature>
<dbReference type="GO" id="GO:0005737">
    <property type="term" value="C:cytoplasm"/>
    <property type="evidence" value="ECO:0007669"/>
    <property type="project" value="TreeGrafter"/>
</dbReference>
<comment type="caution">
    <text evidence="7">The sequence shown here is derived from an EMBL/GenBank/DDBJ whole genome shotgun (WGS) entry which is preliminary data.</text>
</comment>
<evidence type="ECO:0000259" key="6">
    <source>
        <dbReference type="PROSITE" id="PS50255"/>
    </source>
</evidence>
<dbReference type="STRING" id="1097556.R4X6Q8"/>
<dbReference type="InterPro" id="IPR001199">
    <property type="entry name" value="Cyt_B5-like_heme/steroid-bd"/>
</dbReference>
<proteinExistence type="inferred from homology"/>
<evidence type="ECO:0000313" key="7">
    <source>
        <dbReference type="EMBL" id="CCG80877.1"/>
    </source>
</evidence>
<dbReference type="SMART" id="SM01117">
    <property type="entry name" value="Cyt-b5"/>
    <property type="match status" value="1"/>
</dbReference>
<keyword evidence="2 4" id="KW-0479">Metal-binding</keyword>
<dbReference type="eggNOG" id="KOG0536">
    <property type="taxonomic scope" value="Eukaryota"/>
</dbReference>
<dbReference type="VEuPathDB" id="FungiDB:TAPDE_000526"/>
<dbReference type="Gene3D" id="3.10.120.10">
    <property type="entry name" value="Cytochrome b5-like heme/steroid binding domain"/>
    <property type="match status" value="1"/>
</dbReference>
<sequence>MSLQVPASGFKRPDLPIPNRGPSAASGSTLTTPNRLPLTSRGKVQLAPGHSPLDWARLTSTTDLRGVPTFQRVTPSELKRHNRRGDLWMALGGKVYNCTRYLDYHPGGPQQLMRGAGRDATQIFMETHGWVNFESMMSKCLVGVLVPEPEVDSDDLST</sequence>
<gene>
    <name evidence="7" type="ORF">TAPDE_000526</name>
</gene>
<evidence type="ECO:0000256" key="3">
    <source>
        <dbReference type="ARBA" id="ARBA00023004"/>
    </source>
</evidence>
<dbReference type="EMBL" id="CAHR02000018">
    <property type="protein sequence ID" value="CCG80877.1"/>
    <property type="molecule type" value="Genomic_DNA"/>
</dbReference>
<evidence type="ECO:0000256" key="5">
    <source>
        <dbReference type="SAM" id="MobiDB-lite"/>
    </source>
</evidence>
<dbReference type="GO" id="GO:0004128">
    <property type="term" value="F:cytochrome-b5 reductase activity, acting on NAD(P)H"/>
    <property type="evidence" value="ECO:0007669"/>
    <property type="project" value="TreeGrafter"/>
</dbReference>
<dbReference type="PROSITE" id="PS50255">
    <property type="entry name" value="CYTOCHROME_B5_2"/>
    <property type="match status" value="1"/>
</dbReference>
<accession>R4X6Q8</accession>
<comment type="similarity">
    <text evidence="4">Belongs to the cytochrome b5 family.</text>
</comment>
<reference evidence="7 8" key="1">
    <citation type="journal article" date="2013" name="MBio">
        <title>Genome sequencing of the plant pathogen Taphrina deformans, the causal agent of peach leaf curl.</title>
        <authorList>
            <person name="Cisse O.H."/>
            <person name="Almeida J.M.G.C.F."/>
            <person name="Fonseca A."/>
            <person name="Kumar A.A."/>
            <person name="Salojaervi J."/>
            <person name="Overmyer K."/>
            <person name="Hauser P.M."/>
            <person name="Pagni M."/>
        </authorList>
    </citation>
    <scope>NUCLEOTIDE SEQUENCE [LARGE SCALE GENOMIC DNA]</scope>
    <source>
        <strain evidence="8">PYCC 5710 / ATCC 11124 / CBS 356.35 / IMI 108563 / JCM 9778 / NBRC 8474</strain>
    </source>
</reference>